<evidence type="ECO:0000313" key="1">
    <source>
        <dbReference type="EMBL" id="MDB1124760.1"/>
    </source>
</evidence>
<dbReference type="Proteomes" id="UP001210678">
    <property type="component" value="Unassembled WGS sequence"/>
</dbReference>
<sequence length="199" mass="22057">MRMPTMTLVPNHLQDAKQLLTSDGFETNDIWYHGTSSALLSSIQGQGLKRSGDKALNQAAVSTMATIGNTYTESQEPVFLTQSKELAYYWAEQAVRNRSVRFEGNEEPVVLAINLSDKQRTKIKPDVGAASLLLMKTGEQFMVHLASIYERCGFGAPNIDLIKADRMDYLNKLGMAYINQDISLACIEVLTDDVECAVD</sequence>
<accession>A0ABT4YT69</accession>
<dbReference type="InterPro" id="IPR005836">
    <property type="entry name" value="ADP_Glu_pyroP_CS"/>
</dbReference>
<evidence type="ECO:0000313" key="2">
    <source>
        <dbReference type="Proteomes" id="UP001210678"/>
    </source>
</evidence>
<dbReference type="EMBL" id="JAQLOI010000001">
    <property type="protein sequence ID" value="MDB1124760.1"/>
    <property type="molecule type" value="Genomic_DNA"/>
</dbReference>
<keyword evidence="2" id="KW-1185">Reference proteome</keyword>
<protein>
    <submittedName>
        <fullName evidence="1">Uncharacterized protein</fullName>
    </submittedName>
</protein>
<organism evidence="1 2">
    <name type="scientific">Vibrio algarum</name>
    <dbReference type="NCBI Taxonomy" id="3020714"/>
    <lineage>
        <taxon>Bacteria</taxon>
        <taxon>Pseudomonadati</taxon>
        <taxon>Pseudomonadota</taxon>
        <taxon>Gammaproteobacteria</taxon>
        <taxon>Vibrionales</taxon>
        <taxon>Vibrionaceae</taxon>
        <taxon>Vibrio</taxon>
    </lineage>
</organism>
<reference evidence="1 2" key="1">
    <citation type="submission" date="2023-01" db="EMBL/GenBank/DDBJ databases">
        <title>Vibrio sp. KJ40-1 sp.nov, isolated from marine algae.</title>
        <authorList>
            <person name="Butt M."/>
            <person name="Kim J.M.J."/>
            <person name="Jeon C.O.C."/>
        </authorList>
    </citation>
    <scope>NUCLEOTIDE SEQUENCE [LARGE SCALE GENOMIC DNA]</scope>
    <source>
        <strain evidence="1 2">KJ40-1</strain>
    </source>
</reference>
<proteinExistence type="predicted"/>
<comment type="caution">
    <text evidence="1">The sequence shown here is derived from an EMBL/GenBank/DDBJ whole genome shotgun (WGS) entry which is preliminary data.</text>
</comment>
<name>A0ABT4YT69_9VIBR</name>
<gene>
    <name evidence="1" type="ORF">PGX00_14320</name>
</gene>
<dbReference type="RefSeq" id="WP_272137563.1">
    <property type="nucleotide sequence ID" value="NZ_JAQLOI010000001.1"/>
</dbReference>
<dbReference type="PROSITE" id="PS00809">
    <property type="entry name" value="ADP_GLC_PYROPHOSPH_2"/>
    <property type="match status" value="1"/>
</dbReference>